<feature type="region of interest" description="Disordered" evidence="1">
    <location>
        <begin position="44"/>
        <end position="65"/>
    </location>
</feature>
<protein>
    <submittedName>
        <fullName evidence="2">Uncharacterized protein</fullName>
    </submittedName>
</protein>
<organism evidence="2 3">
    <name type="scientific">Actinoplanes friuliensis DSM 7358</name>
    <dbReference type="NCBI Taxonomy" id="1246995"/>
    <lineage>
        <taxon>Bacteria</taxon>
        <taxon>Bacillati</taxon>
        <taxon>Actinomycetota</taxon>
        <taxon>Actinomycetes</taxon>
        <taxon>Micromonosporales</taxon>
        <taxon>Micromonosporaceae</taxon>
        <taxon>Actinoplanes</taxon>
    </lineage>
</organism>
<keyword evidence="3" id="KW-1185">Reference proteome</keyword>
<dbReference type="Proteomes" id="UP000017746">
    <property type="component" value="Chromosome"/>
</dbReference>
<gene>
    <name evidence="2" type="ORF">AFR_26045</name>
</gene>
<evidence type="ECO:0000313" key="3">
    <source>
        <dbReference type="Proteomes" id="UP000017746"/>
    </source>
</evidence>
<dbReference type="AlphaFoldDB" id="U5W2L6"/>
<reference evidence="2 3" key="1">
    <citation type="journal article" date="2014" name="J. Biotechnol.">
        <title>Complete genome sequence of the actinobacterium Actinoplanes friuliensis HAG 010964, producer of the lipopeptide antibiotic friulimycin.</title>
        <authorList>
            <person name="Ruckert C."/>
            <person name="Szczepanowski R."/>
            <person name="Albersmeier A."/>
            <person name="Goesmann A."/>
            <person name="Fischer N."/>
            <person name="Steinkamper A."/>
            <person name="Puhler A."/>
            <person name="Biener R."/>
            <person name="Schwartz D."/>
            <person name="Kalinowski J."/>
        </authorList>
    </citation>
    <scope>NUCLEOTIDE SEQUENCE [LARGE SCALE GENOMIC DNA]</scope>
    <source>
        <strain evidence="2 3">DSM 7358</strain>
    </source>
</reference>
<evidence type="ECO:0000256" key="1">
    <source>
        <dbReference type="SAM" id="MobiDB-lite"/>
    </source>
</evidence>
<dbReference type="KEGG" id="afs:AFR_26045"/>
<dbReference type="EMBL" id="CP006272">
    <property type="protein sequence ID" value="AGZ43473.1"/>
    <property type="molecule type" value="Genomic_DNA"/>
</dbReference>
<sequence>MKLISMSLPLGAHCERHGSRWVGSPERLKPMGWLAITSLSLSPAAGMNQPSSGTPYADGKVISSS</sequence>
<accession>U5W2L6</accession>
<name>U5W2L6_9ACTN</name>
<proteinExistence type="predicted"/>
<dbReference type="HOGENOM" id="CLU_2839799_0_0_11"/>
<evidence type="ECO:0000313" key="2">
    <source>
        <dbReference type="EMBL" id="AGZ43473.1"/>
    </source>
</evidence>